<keyword evidence="6 7" id="KW-0472">Membrane</keyword>
<dbReference type="GO" id="GO:0006508">
    <property type="term" value="P:proteolysis"/>
    <property type="evidence" value="ECO:0007669"/>
    <property type="project" value="UniProtKB-KW"/>
</dbReference>
<feature type="transmembrane region" description="Helical" evidence="7">
    <location>
        <begin position="158"/>
        <end position="182"/>
    </location>
</feature>
<comment type="similarity">
    <text evidence="2">Belongs to the peptidase S54 family.</text>
</comment>
<feature type="transmembrane region" description="Helical" evidence="7">
    <location>
        <begin position="132"/>
        <end position="151"/>
    </location>
</feature>
<keyword evidence="5 7" id="KW-1133">Transmembrane helix</keyword>
<feature type="transmembrane region" description="Helical" evidence="7">
    <location>
        <begin position="105"/>
        <end position="126"/>
    </location>
</feature>
<dbReference type="SUPFAM" id="SSF144091">
    <property type="entry name" value="Rhomboid-like"/>
    <property type="match status" value="1"/>
</dbReference>
<sequence>MIPYRDTVPLRHPPWATWGLIVANVLVFLYSQWLPPGSRYAFNLLHGLVPARYTHPEWAVAAGFPSGDYSPLVTTMFLHGSWLHLVMNMWMLWIFGDNIEDRMGVLGYLAFYLLCGLVADGLHIYANPESTVPTIGASGALAGVLGAYFFLFPYARIVIWVLFLPLFVQVPAIAFLGLWVIIQLYQATSGLPSADSYANVAWWGHLGGFIAGMFTHRWFLWRTSATPPAQS</sequence>
<dbReference type="Gene3D" id="1.20.1540.10">
    <property type="entry name" value="Rhomboid-like"/>
    <property type="match status" value="1"/>
</dbReference>
<gene>
    <name evidence="9" type="ORF">MECH1_V1_1061</name>
</gene>
<protein>
    <submittedName>
        <fullName evidence="9">Membrane associated serine protease, rhomboid family</fullName>
    </submittedName>
</protein>
<keyword evidence="3 7" id="KW-0812">Transmembrane</keyword>
<dbReference type="GO" id="GO:0008233">
    <property type="term" value="F:peptidase activity"/>
    <property type="evidence" value="ECO:0007669"/>
    <property type="project" value="UniProtKB-KW"/>
</dbReference>
<feature type="transmembrane region" description="Helical" evidence="7">
    <location>
        <begin position="15"/>
        <end position="33"/>
    </location>
</feature>
<evidence type="ECO:0000256" key="2">
    <source>
        <dbReference type="ARBA" id="ARBA00009045"/>
    </source>
</evidence>
<evidence type="ECO:0000313" key="10">
    <source>
        <dbReference type="Proteomes" id="UP001497493"/>
    </source>
</evidence>
<evidence type="ECO:0000256" key="4">
    <source>
        <dbReference type="ARBA" id="ARBA00022801"/>
    </source>
</evidence>
<evidence type="ECO:0000256" key="1">
    <source>
        <dbReference type="ARBA" id="ARBA00004141"/>
    </source>
</evidence>
<keyword evidence="9" id="KW-0645">Protease</keyword>
<dbReference type="Proteomes" id="UP001497493">
    <property type="component" value="Chromosome"/>
</dbReference>
<evidence type="ECO:0000256" key="5">
    <source>
        <dbReference type="ARBA" id="ARBA00022989"/>
    </source>
</evidence>
<dbReference type="EMBL" id="OZ026884">
    <property type="protein sequence ID" value="CAL1239837.1"/>
    <property type="molecule type" value="Genomic_DNA"/>
</dbReference>
<evidence type="ECO:0000259" key="8">
    <source>
        <dbReference type="Pfam" id="PF01694"/>
    </source>
</evidence>
<dbReference type="InterPro" id="IPR035952">
    <property type="entry name" value="Rhomboid-like_sf"/>
</dbReference>
<feature type="domain" description="Peptidase S54 rhomboid" evidence="8">
    <location>
        <begin position="68"/>
        <end position="216"/>
    </location>
</feature>
<proteinExistence type="inferred from homology"/>
<evidence type="ECO:0000256" key="3">
    <source>
        <dbReference type="ARBA" id="ARBA00022692"/>
    </source>
</evidence>
<evidence type="ECO:0000256" key="6">
    <source>
        <dbReference type="ARBA" id="ARBA00023136"/>
    </source>
</evidence>
<feature type="transmembrane region" description="Helical" evidence="7">
    <location>
        <begin position="202"/>
        <end position="220"/>
    </location>
</feature>
<comment type="subcellular location">
    <subcellularLocation>
        <location evidence="1">Membrane</location>
        <topology evidence="1">Multi-pass membrane protein</topology>
    </subcellularLocation>
</comment>
<dbReference type="InterPro" id="IPR050925">
    <property type="entry name" value="Rhomboid_protease_S54"/>
</dbReference>
<dbReference type="InterPro" id="IPR022764">
    <property type="entry name" value="Peptidase_S54_rhomboid_dom"/>
</dbReference>
<dbReference type="Pfam" id="PF01694">
    <property type="entry name" value="Rhomboid"/>
    <property type="match status" value="1"/>
</dbReference>
<keyword evidence="4" id="KW-0378">Hydrolase</keyword>
<reference evidence="9 10" key="1">
    <citation type="submission" date="2024-04" db="EMBL/GenBank/DDBJ databases">
        <authorList>
            <person name="Cremers G."/>
        </authorList>
    </citation>
    <scope>NUCLEOTIDE SEQUENCE [LARGE SCALE GENOMIC DNA]</scope>
    <source>
        <strain evidence="9">MeCH1-AG</strain>
    </source>
</reference>
<keyword evidence="10" id="KW-1185">Reference proteome</keyword>
<dbReference type="PANTHER" id="PTHR43731">
    <property type="entry name" value="RHOMBOID PROTEASE"/>
    <property type="match status" value="1"/>
</dbReference>
<dbReference type="PANTHER" id="PTHR43731:SF14">
    <property type="entry name" value="PRESENILIN-ASSOCIATED RHOMBOID-LIKE PROTEIN, MITOCHONDRIAL"/>
    <property type="match status" value="1"/>
</dbReference>
<name>A0ABP1C6H6_9GAMM</name>
<feature type="transmembrane region" description="Helical" evidence="7">
    <location>
        <begin position="72"/>
        <end position="93"/>
    </location>
</feature>
<evidence type="ECO:0000313" key="9">
    <source>
        <dbReference type="EMBL" id="CAL1239837.1"/>
    </source>
</evidence>
<evidence type="ECO:0000256" key="7">
    <source>
        <dbReference type="SAM" id="Phobius"/>
    </source>
</evidence>
<organism evidence="9 10">
    <name type="scientific">Candidatus Methylocalor cossyra</name>
    <dbReference type="NCBI Taxonomy" id="3108543"/>
    <lineage>
        <taxon>Bacteria</taxon>
        <taxon>Pseudomonadati</taxon>
        <taxon>Pseudomonadota</taxon>
        <taxon>Gammaproteobacteria</taxon>
        <taxon>Methylococcales</taxon>
        <taxon>Methylococcaceae</taxon>
        <taxon>Candidatus Methylocalor</taxon>
    </lineage>
</organism>
<dbReference type="RefSeq" id="WP_348759371.1">
    <property type="nucleotide sequence ID" value="NZ_OZ026884.1"/>
</dbReference>
<accession>A0ABP1C6H6</accession>